<evidence type="ECO:0000313" key="1">
    <source>
        <dbReference type="EMBL" id="EDP99176.1"/>
    </source>
</evidence>
<keyword evidence="2" id="KW-1185">Reference proteome</keyword>
<keyword evidence="1" id="KW-0456">Lyase</keyword>
<protein>
    <submittedName>
        <fullName evidence="1">Isocitrate lyase</fullName>
        <ecNumber evidence="1">4.1.3.1</ecNumber>
    </submittedName>
</protein>
<name>A9DHQ6_9GAMM</name>
<dbReference type="GO" id="GO:0004451">
    <property type="term" value="F:isocitrate lyase activity"/>
    <property type="evidence" value="ECO:0007669"/>
    <property type="project" value="UniProtKB-EC"/>
</dbReference>
<reference evidence="1 2" key="1">
    <citation type="submission" date="2007-10" db="EMBL/GenBank/DDBJ databases">
        <authorList>
            <person name="Yayanos A."/>
            <person name="Ferriera S."/>
            <person name="Johnson J."/>
            <person name="Kravitz S."/>
            <person name="Halpern A."/>
            <person name="Remington K."/>
            <person name="Beeson K."/>
            <person name="Tran B."/>
            <person name="Rogers Y.-H."/>
            <person name="Friedman R."/>
            <person name="Venter J.C."/>
        </authorList>
    </citation>
    <scope>NUCLEOTIDE SEQUENCE [LARGE SCALE GENOMIC DNA]</scope>
    <source>
        <strain evidence="1 2">KT99</strain>
    </source>
</reference>
<organism evidence="1 2">
    <name type="scientific">Shewanella benthica KT99</name>
    <dbReference type="NCBI Taxonomy" id="314608"/>
    <lineage>
        <taxon>Bacteria</taxon>
        <taxon>Pseudomonadati</taxon>
        <taxon>Pseudomonadota</taxon>
        <taxon>Gammaproteobacteria</taxon>
        <taxon>Alteromonadales</taxon>
        <taxon>Shewanellaceae</taxon>
        <taxon>Shewanella</taxon>
    </lineage>
</organism>
<gene>
    <name evidence="1" type="ORF">KT99_12349</name>
</gene>
<comment type="caution">
    <text evidence="1">The sequence shown here is derived from an EMBL/GenBank/DDBJ whole genome shotgun (WGS) entry which is preliminary data.</text>
</comment>
<dbReference type="EMBL" id="ABIC01000049">
    <property type="protein sequence ID" value="EDP99176.1"/>
    <property type="molecule type" value="Genomic_DNA"/>
</dbReference>
<evidence type="ECO:0000313" key="2">
    <source>
        <dbReference type="Proteomes" id="UP000005839"/>
    </source>
</evidence>
<dbReference type="AlphaFoldDB" id="A9DHQ6"/>
<sequence length="34" mass="3909">MRLIQLLKKELAREARGWVDESLITHEQGQADAC</sequence>
<dbReference type="Proteomes" id="UP000005839">
    <property type="component" value="Unassembled WGS sequence"/>
</dbReference>
<accession>A9DHQ6</accession>
<dbReference type="STRING" id="314608.KT99_12349"/>
<proteinExistence type="predicted"/>
<dbReference type="EC" id="4.1.3.1" evidence="1"/>